<gene>
    <name evidence="4" type="primary">000058</name>
</gene>
<dbReference type="AlphaFoldDB" id="L8AZC5"/>
<evidence type="ECO:0000313" key="4">
    <source>
        <dbReference type="EMBL" id="BAM76249.1"/>
    </source>
</evidence>
<dbReference type="EMBL" id="AB734768">
    <property type="protein sequence ID" value="BAM76249.1"/>
    <property type="molecule type" value="mRNA"/>
</dbReference>
<dbReference type="InterPro" id="IPR050780">
    <property type="entry name" value="Mucin_vWF_Thrombospondin_sf"/>
</dbReference>
<accession>L8AZC5</accession>
<proteinExistence type="evidence at transcript level"/>
<feature type="domain" description="VWFD" evidence="3">
    <location>
        <begin position="1"/>
        <end position="133"/>
    </location>
</feature>
<sequence>MHGATVRLMKDRKVMINGKEVSLPQKIDMTGEIVPGDFDDWGIYVFKVGNNHVKIVTKCGVSLLWDGKSSAVLMVPESFAPNMEGLCGDCNQKQDDLRTKEGKVIGTTWKRDHRFIGDSYQVPDDSDSPETCRKKTNEPKDCTESELEMASSPDYCGLLDFSSELEEFKGCLIDLGLERHELYFSCLIDVCNYANDVEEAKDVACDAITDAIERCGEMNEQVHIQLAGICGENRTRTKCRDDQVLAYDTSCPSTCVTEDVEASESCTPILECHCKKGTIDENGKCVSKCGKYVDGQYIPASGGVCKMIARRYIFSTQMENW</sequence>
<organism evidence="4">
    <name type="scientific">Pinctada fucata</name>
    <name type="common">Akoya pearl oyster</name>
    <name type="synonym">Pinctada imbricata fucata</name>
    <dbReference type="NCBI Taxonomy" id="50426"/>
    <lineage>
        <taxon>Eukaryota</taxon>
        <taxon>Metazoa</taxon>
        <taxon>Spiralia</taxon>
        <taxon>Lophotrochozoa</taxon>
        <taxon>Mollusca</taxon>
        <taxon>Bivalvia</taxon>
        <taxon>Autobranchia</taxon>
        <taxon>Pteriomorphia</taxon>
        <taxon>Pterioida</taxon>
        <taxon>Pterioidea</taxon>
        <taxon>Pteriidae</taxon>
        <taxon>Pinctada</taxon>
    </lineage>
</organism>
<protein>
    <recommendedName>
        <fullName evidence="3">VWFD domain-containing protein</fullName>
    </recommendedName>
</protein>
<name>L8AZC5_PINFU</name>
<evidence type="ECO:0000256" key="1">
    <source>
        <dbReference type="ARBA" id="ARBA00023157"/>
    </source>
</evidence>
<evidence type="ECO:0000259" key="3">
    <source>
        <dbReference type="PROSITE" id="PS51233"/>
    </source>
</evidence>
<dbReference type="PROSITE" id="PS51233">
    <property type="entry name" value="VWFD"/>
    <property type="match status" value="1"/>
</dbReference>
<keyword evidence="1" id="KW-1015">Disulfide bond</keyword>
<keyword evidence="2" id="KW-0325">Glycoprotein</keyword>
<dbReference type="CDD" id="cd19941">
    <property type="entry name" value="TIL"/>
    <property type="match status" value="1"/>
</dbReference>
<dbReference type="Pfam" id="PF00094">
    <property type="entry name" value="VWD"/>
    <property type="match status" value="1"/>
</dbReference>
<evidence type="ECO:0000256" key="2">
    <source>
        <dbReference type="ARBA" id="ARBA00023180"/>
    </source>
</evidence>
<dbReference type="PANTHER" id="PTHR11339">
    <property type="entry name" value="EXTRACELLULAR MATRIX GLYCOPROTEIN RELATED"/>
    <property type="match status" value="1"/>
</dbReference>
<reference evidence="4" key="1">
    <citation type="journal article" date="2014" name="PLoS ONE">
        <title>Novel genes participating in the formation of prismatic and nacreous layers in the pearl oyster as revealed by their tissue distribution and RNA interference knockdown.</title>
        <authorList>
            <person name="Funabara D."/>
            <person name="Ohmori F."/>
            <person name="Kinoshita S."/>
            <person name="Koyama H."/>
            <person name="Mizutani S."/>
            <person name="Ota A."/>
            <person name="Osakabe Y."/>
            <person name="Nagai K."/>
            <person name="Maeyama K."/>
            <person name="Okamoto K."/>
            <person name="Kanoh S."/>
            <person name="Asakawa S."/>
            <person name="Watabe S."/>
        </authorList>
    </citation>
    <scope>NUCLEOTIDE SEQUENCE</scope>
    <source>
        <tissue evidence="4">Mantle</tissue>
    </source>
</reference>
<dbReference type="InterPro" id="IPR001846">
    <property type="entry name" value="VWF_type-D"/>
</dbReference>